<feature type="transmembrane region" description="Helical" evidence="1">
    <location>
        <begin position="213"/>
        <end position="232"/>
    </location>
</feature>
<evidence type="ECO:0000256" key="1">
    <source>
        <dbReference type="SAM" id="Phobius"/>
    </source>
</evidence>
<dbReference type="PATRIC" id="fig|927665.4.peg.2366"/>
<dbReference type="Pfam" id="PF13386">
    <property type="entry name" value="DsbD_2"/>
    <property type="match status" value="1"/>
</dbReference>
<dbReference type="RefSeq" id="WP_046146153.1">
    <property type="nucleotide sequence ID" value="NZ_KQ033912.1"/>
</dbReference>
<reference evidence="3 4" key="1">
    <citation type="submission" date="2013-04" db="EMBL/GenBank/DDBJ databases">
        <title>The Genome Sequence of Parabacteroides goldsteinii DSM 19448.</title>
        <authorList>
            <consortium name="The Broad Institute Genomics Platform"/>
            <person name="Earl A."/>
            <person name="Ward D."/>
            <person name="Feldgarden M."/>
            <person name="Gevers D."/>
            <person name="Martens E."/>
            <person name="Sakamoto M."/>
            <person name="Benno Y."/>
            <person name="Song Y."/>
            <person name="Liu C."/>
            <person name="Lee J."/>
            <person name="Bolanos M."/>
            <person name="Vaisanen M.L."/>
            <person name="Finegold S.M."/>
            <person name="Walker B."/>
            <person name="Young S."/>
            <person name="Zeng Q."/>
            <person name="Gargeya S."/>
            <person name="Fitzgerald M."/>
            <person name="Haas B."/>
            <person name="Abouelleil A."/>
            <person name="Allen A.W."/>
            <person name="Alvarado L."/>
            <person name="Arachchi H.M."/>
            <person name="Berlin A.M."/>
            <person name="Chapman S.B."/>
            <person name="Gainer-Dewar J."/>
            <person name="Goldberg J."/>
            <person name="Griggs A."/>
            <person name="Gujja S."/>
            <person name="Hansen M."/>
            <person name="Howarth C."/>
            <person name="Imamovic A."/>
            <person name="Ireland A."/>
            <person name="Larimer J."/>
            <person name="McCowan C."/>
            <person name="Murphy C."/>
            <person name="Pearson M."/>
            <person name="Poon T.W."/>
            <person name="Priest M."/>
            <person name="Roberts A."/>
            <person name="Saif S."/>
            <person name="Shea T."/>
            <person name="Sisk P."/>
            <person name="Sykes S."/>
            <person name="Wortman J."/>
            <person name="Nusbaum C."/>
            <person name="Birren B."/>
        </authorList>
    </citation>
    <scope>NUCLEOTIDE SEQUENCE [LARGE SCALE GENOMIC DNA]</scope>
    <source>
        <strain evidence="3 4">DSM 19448</strain>
    </source>
</reference>
<feature type="transmembrane region" description="Helical" evidence="1">
    <location>
        <begin position="98"/>
        <end position="118"/>
    </location>
</feature>
<evidence type="ECO:0000313" key="4">
    <source>
        <dbReference type="Proteomes" id="UP000033047"/>
    </source>
</evidence>
<feature type="transmembrane region" description="Helical" evidence="1">
    <location>
        <begin position="57"/>
        <end position="78"/>
    </location>
</feature>
<dbReference type="PANTHER" id="PTHR31272:SF4">
    <property type="entry name" value="CYTOCHROME C-TYPE BIOGENESIS PROTEIN HI_1454-RELATED"/>
    <property type="match status" value="1"/>
</dbReference>
<sequence>MEYLQTWLDNSEIPIITAFLLGLLTAVSPCPLATNITAIGFISKDINNRNRIFTNGVLYTLGRVLAYSALGAILIAILRKGADMFAIQKGISEWGELLLAPALILIGLFMLFGDKLQLPKFGFSATEKTEKLKGSWGSLLLGILFAMAFCPTSGLFYFGMLIPMSAMESEGYLLPVIFALATGLPVMLVAWILAYSVAGIGKFYNRVQTFQKWFNNMVAILFILVGIYYGLINLGII</sequence>
<evidence type="ECO:0000259" key="2">
    <source>
        <dbReference type="Pfam" id="PF13386"/>
    </source>
</evidence>
<evidence type="ECO:0000313" key="3">
    <source>
        <dbReference type="EMBL" id="KKB56325.1"/>
    </source>
</evidence>
<feature type="transmembrane region" description="Helical" evidence="1">
    <location>
        <begin position="172"/>
        <end position="201"/>
    </location>
</feature>
<keyword evidence="1" id="KW-0472">Membrane</keyword>
<dbReference type="PANTHER" id="PTHR31272">
    <property type="entry name" value="CYTOCHROME C-TYPE BIOGENESIS PROTEIN HI_1454-RELATED"/>
    <property type="match status" value="1"/>
</dbReference>
<feature type="transmembrane region" description="Helical" evidence="1">
    <location>
        <begin position="139"/>
        <end position="160"/>
    </location>
</feature>
<dbReference type="InterPro" id="IPR051790">
    <property type="entry name" value="Cytochrome_c-biogenesis_DsbD"/>
</dbReference>
<dbReference type="NCBIfam" id="NF040495">
    <property type="entry name" value="tranport_ArsG"/>
    <property type="match status" value="1"/>
</dbReference>
<proteinExistence type="predicted"/>
<accession>A0A0F5JFK0</accession>
<protein>
    <recommendedName>
        <fullName evidence="2">Urease accessory protein UreH-like transmembrane domain-containing protein</fullName>
    </recommendedName>
</protein>
<dbReference type="EMBL" id="AQHV01000011">
    <property type="protein sequence ID" value="KKB56325.1"/>
    <property type="molecule type" value="Genomic_DNA"/>
</dbReference>
<keyword evidence="1" id="KW-1133">Transmembrane helix</keyword>
<organism evidence="3 4">
    <name type="scientific">Parabacteroides goldsteinii DSM 19448 = WAL 12034</name>
    <dbReference type="NCBI Taxonomy" id="927665"/>
    <lineage>
        <taxon>Bacteria</taxon>
        <taxon>Pseudomonadati</taxon>
        <taxon>Bacteroidota</taxon>
        <taxon>Bacteroidia</taxon>
        <taxon>Bacteroidales</taxon>
        <taxon>Tannerellaceae</taxon>
        <taxon>Parabacteroides</taxon>
    </lineage>
</organism>
<dbReference type="Proteomes" id="UP000033047">
    <property type="component" value="Unassembled WGS sequence"/>
</dbReference>
<dbReference type="InterPro" id="IPR039447">
    <property type="entry name" value="UreH-like_TM_dom"/>
</dbReference>
<dbReference type="HOGENOM" id="CLU_087516_1_0_10"/>
<comment type="caution">
    <text evidence="3">The sequence shown here is derived from an EMBL/GenBank/DDBJ whole genome shotgun (WGS) entry which is preliminary data.</text>
</comment>
<gene>
    <name evidence="3" type="ORF">HMPREF1535_02299</name>
</gene>
<feature type="transmembrane region" description="Helical" evidence="1">
    <location>
        <begin position="13"/>
        <end position="36"/>
    </location>
</feature>
<keyword evidence="1" id="KW-0812">Transmembrane</keyword>
<feature type="domain" description="Urease accessory protein UreH-like transmembrane" evidence="2">
    <location>
        <begin position="17"/>
        <end position="228"/>
    </location>
</feature>
<dbReference type="STRING" id="927665.HMPREF1535_02299"/>
<name>A0A0F5JFK0_9BACT</name>
<dbReference type="AlphaFoldDB" id="A0A0F5JFK0"/>